<name>A0A0N4VQ17_ENTVE</name>
<proteinExistence type="predicted"/>
<evidence type="ECO:0000313" key="6">
    <source>
        <dbReference type="WBParaSite" id="EVEC_0001310901-mRNA-1"/>
    </source>
</evidence>
<feature type="compositionally biased region" description="Basic and acidic residues" evidence="1">
    <location>
        <begin position="216"/>
        <end position="228"/>
    </location>
</feature>
<accession>A0A0N4VQ17</accession>
<gene>
    <name evidence="4" type="ORF">EVEC_LOCUS12263</name>
</gene>
<keyword evidence="2" id="KW-0472">Membrane</keyword>
<feature type="signal peptide" evidence="3">
    <location>
        <begin position="1"/>
        <end position="22"/>
    </location>
</feature>
<organism evidence="6">
    <name type="scientific">Enterobius vermicularis</name>
    <name type="common">Human pinworm</name>
    <dbReference type="NCBI Taxonomy" id="51028"/>
    <lineage>
        <taxon>Eukaryota</taxon>
        <taxon>Metazoa</taxon>
        <taxon>Ecdysozoa</taxon>
        <taxon>Nematoda</taxon>
        <taxon>Chromadorea</taxon>
        <taxon>Rhabditida</taxon>
        <taxon>Spirurina</taxon>
        <taxon>Oxyuridomorpha</taxon>
        <taxon>Oxyuroidea</taxon>
        <taxon>Oxyuridae</taxon>
        <taxon>Enterobius</taxon>
    </lineage>
</organism>
<dbReference type="OrthoDB" id="5871157at2759"/>
<keyword evidence="2" id="KW-0812">Transmembrane</keyword>
<protein>
    <submittedName>
        <fullName evidence="6">ShKT domain-containing protein</fullName>
    </submittedName>
</protein>
<keyword evidence="3" id="KW-0732">Signal</keyword>
<feature type="region of interest" description="Disordered" evidence="1">
    <location>
        <begin position="216"/>
        <end position="252"/>
    </location>
</feature>
<reference evidence="6" key="1">
    <citation type="submission" date="2017-02" db="UniProtKB">
        <authorList>
            <consortium name="WormBaseParasite"/>
        </authorList>
    </citation>
    <scope>IDENTIFICATION</scope>
</reference>
<dbReference type="WBParaSite" id="EVEC_0001310901-mRNA-1">
    <property type="protein sequence ID" value="EVEC_0001310901-mRNA-1"/>
    <property type="gene ID" value="EVEC_0001310901"/>
</dbReference>
<keyword evidence="2" id="KW-1133">Transmembrane helix</keyword>
<dbReference type="AlphaFoldDB" id="A0A0N4VQ17"/>
<feature type="transmembrane region" description="Helical" evidence="2">
    <location>
        <begin position="355"/>
        <end position="378"/>
    </location>
</feature>
<evidence type="ECO:0000313" key="4">
    <source>
        <dbReference type="EMBL" id="VDD97512.1"/>
    </source>
</evidence>
<feature type="chain" id="PRO_5043123162" evidence="3">
    <location>
        <begin position="23"/>
        <end position="380"/>
    </location>
</feature>
<dbReference type="Proteomes" id="UP000274131">
    <property type="component" value="Unassembled WGS sequence"/>
</dbReference>
<reference evidence="4 5" key="2">
    <citation type="submission" date="2018-10" db="EMBL/GenBank/DDBJ databases">
        <authorList>
            <consortium name="Pathogen Informatics"/>
        </authorList>
    </citation>
    <scope>NUCLEOTIDE SEQUENCE [LARGE SCALE GENOMIC DNA]</scope>
</reference>
<evidence type="ECO:0000256" key="3">
    <source>
        <dbReference type="SAM" id="SignalP"/>
    </source>
</evidence>
<evidence type="ECO:0000256" key="1">
    <source>
        <dbReference type="SAM" id="MobiDB-lite"/>
    </source>
</evidence>
<sequence>MNYNYVCIAAVLTFIELPICVSNLCVSNCLNVYRNSLLLDNDGKKPQSISGLLSFHDIIENSENTINAARHVHWACSSFDDYKNCLSKCSLCRERSLRIISALPWIAICRRTKNQGFMSFLSCQRSHLAKVKERCEKVQQPSLDAPATFCRNLSVYRRCYNKVTRNCSRDARKIWRAVDEALIDSYKKLLWYDANKTEIPKKCLWLRKMRKKISNEETEKTDLQKTVEEVPSEPVNSQEKSKKIEETWNSDSSDTFSLPYIDPFEETSAEKTSSYSNYVDYWILPDDSTEESSVEAKKSDVSSLLDTVNLTANQDKRSLLHGSANATYDRSEASADLNEPSAAICTVQCHYTQHLLRLISLTLSFNFYLFILLALNAIGL</sequence>
<evidence type="ECO:0000256" key="2">
    <source>
        <dbReference type="SAM" id="Phobius"/>
    </source>
</evidence>
<dbReference type="EMBL" id="UXUI01013954">
    <property type="protein sequence ID" value="VDD97512.1"/>
    <property type="molecule type" value="Genomic_DNA"/>
</dbReference>
<evidence type="ECO:0000313" key="5">
    <source>
        <dbReference type="Proteomes" id="UP000274131"/>
    </source>
</evidence>
<keyword evidence="5" id="KW-1185">Reference proteome</keyword>